<evidence type="ECO:0000256" key="1">
    <source>
        <dbReference type="SAM" id="MobiDB-lite"/>
    </source>
</evidence>
<accession>A0A4R2JJW9</accession>
<dbReference type="EMBL" id="SLWS01000006">
    <property type="protein sequence ID" value="TCO56819.1"/>
    <property type="molecule type" value="Genomic_DNA"/>
</dbReference>
<evidence type="ECO:0000313" key="4">
    <source>
        <dbReference type="Proteomes" id="UP000295680"/>
    </source>
</evidence>
<protein>
    <submittedName>
        <fullName evidence="3">Uncharacterized protein</fullName>
    </submittedName>
</protein>
<feature type="region of interest" description="Disordered" evidence="1">
    <location>
        <begin position="1"/>
        <end position="43"/>
    </location>
</feature>
<feature type="transmembrane region" description="Helical" evidence="2">
    <location>
        <begin position="48"/>
        <end position="69"/>
    </location>
</feature>
<evidence type="ECO:0000256" key="2">
    <source>
        <dbReference type="SAM" id="Phobius"/>
    </source>
</evidence>
<feature type="compositionally biased region" description="Pro residues" evidence="1">
    <location>
        <begin position="22"/>
        <end position="33"/>
    </location>
</feature>
<dbReference type="AlphaFoldDB" id="A0A4R2JJW9"/>
<dbReference type="Proteomes" id="UP000295680">
    <property type="component" value="Unassembled WGS sequence"/>
</dbReference>
<keyword evidence="4" id="KW-1185">Reference proteome</keyword>
<comment type="caution">
    <text evidence="3">The sequence shown here is derived from an EMBL/GenBank/DDBJ whole genome shotgun (WGS) entry which is preliminary data.</text>
</comment>
<keyword evidence="2" id="KW-0812">Transmembrane</keyword>
<reference evidence="3 4" key="1">
    <citation type="submission" date="2019-03" db="EMBL/GenBank/DDBJ databases">
        <title>Genomic Encyclopedia of Type Strains, Phase IV (KMG-IV): sequencing the most valuable type-strain genomes for metagenomic binning, comparative biology and taxonomic classification.</title>
        <authorList>
            <person name="Goeker M."/>
        </authorList>
    </citation>
    <scope>NUCLEOTIDE SEQUENCE [LARGE SCALE GENOMIC DNA]</scope>
    <source>
        <strain evidence="3 4">DSM 45934</strain>
    </source>
</reference>
<name>A0A4R2JJW9_9PSEU</name>
<proteinExistence type="predicted"/>
<sequence length="242" mass="26048">MSDPYRPGQYPPPGPDQTTRIPPVPGRPMPQRGPRPRPDGQRDKRREYLLKGLGLLLVAVVSGMLWWLIQQGGGSPDSAGAGASGKNKPPAGKYVFTKSTELSGPVRDSNCVEHSYRKVQTFFKTKNCTSLVRQLYSAPVNGKTAFASVAVVVMPTAQDAQDLKSLTEQDDTGNVADLVRDKKVKVGTLSNLSNGFAARVQDATVVIVEANYESGSKDADKQALDDVANDALRLGDELRQPG</sequence>
<dbReference type="RefSeq" id="WP_132120392.1">
    <property type="nucleotide sequence ID" value="NZ_SLWS01000006.1"/>
</dbReference>
<keyword evidence="2" id="KW-1133">Transmembrane helix</keyword>
<evidence type="ECO:0000313" key="3">
    <source>
        <dbReference type="EMBL" id="TCO56819.1"/>
    </source>
</evidence>
<gene>
    <name evidence="3" type="ORF">EV192_106294</name>
</gene>
<organism evidence="3 4">
    <name type="scientific">Actinocrispum wychmicini</name>
    <dbReference type="NCBI Taxonomy" id="1213861"/>
    <lineage>
        <taxon>Bacteria</taxon>
        <taxon>Bacillati</taxon>
        <taxon>Actinomycetota</taxon>
        <taxon>Actinomycetes</taxon>
        <taxon>Pseudonocardiales</taxon>
        <taxon>Pseudonocardiaceae</taxon>
        <taxon>Actinocrispum</taxon>
    </lineage>
</organism>
<dbReference type="OrthoDB" id="3692129at2"/>
<keyword evidence="2" id="KW-0472">Membrane</keyword>